<proteinExistence type="predicted"/>
<feature type="non-terminal residue" evidence="1">
    <location>
        <position position="232"/>
    </location>
</feature>
<name>X1AVH8_9ZZZZ</name>
<reference evidence="1" key="1">
    <citation type="journal article" date="2014" name="Front. Microbiol.">
        <title>High frequency of phylogenetically diverse reductive dehalogenase-homologous genes in deep subseafloor sedimentary metagenomes.</title>
        <authorList>
            <person name="Kawai M."/>
            <person name="Futagami T."/>
            <person name="Toyoda A."/>
            <person name="Takaki Y."/>
            <person name="Nishi S."/>
            <person name="Hori S."/>
            <person name="Arai W."/>
            <person name="Tsubouchi T."/>
            <person name="Morono Y."/>
            <person name="Uchiyama I."/>
            <person name="Ito T."/>
            <person name="Fujiyama A."/>
            <person name="Inagaki F."/>
            <person name="Takami H."/>
        </authorList>
    </citation>
    <scope>NUCLEOTIDE SEQUENCE</scope>
    <source>
        <strain evidence="1">Expedition CK06-06</strain>
    </source>
</reference>
<dbReference type="AlphaFoldDB" id="X1AVH8"/>
<sequence>MISLFRACLLSAILLVSSLASAGEWRISGNASAQFQGFVEEPLDPIQSDTNLSVAARPEFYTDANDGRDMFTFIPFARIDQRDEERTHFDIRELKWMHAANDWELTVGFDIVFWGVTESQHLVDIINQTDVVENIDGEDKLGQPMINLSLIRDWGTLDFFVLTGFRKRNFPGPEGRPRIHPPVNSDAAVFESDAEEQHIDIAARWSQAIGDWDLGLSHFHGTSRDPRFGIDT</sequence>
<gene>
    <name evidence="1" type="ORF">S01H4_36446</name>
</gene>
<comment type="caution">
    <text evidence="1">The sequence shown here is derived from an EMBL/GenBank/DDBJ whole genome shotgun (WGS) entry which is preliminary data.</text>
</comment>
<evidence type="ECO:0000313" key="1">
    <source>
        <dbReference type="EMBL" id="GAG86725.1"/>
    </source>
</evidence>
<organism evidence="1">
    <name type="scientific">marine sediment metagenome</name>
    <dbReference type="NCBI Taxonomy" id="412755"/>
    <lineage>
        <taxon>unclassified sequences</taxon>
        <taxon>metagenomes</taxon>
        <taxon>ecological metagenomes</taxon>
    </lineage>
</organism>
<evidence type="ECO:0008006" key="2">
    <source>
        <dbReference type="Google" id="ProtNLM"/>
    </source>
</evidence>
<protein>
    <recommendedName>
        <fullName evidence="2">TonB-dependent receptor-like beta-barrel domain-containing protein</fullName>
    </recommendedName>
</protein>
<dbReference type="EMBL" id="BART01019483">
    <property type="protein sequence ID" value="GAG86725.1"/>
    <property type="molecule type" value="Genomic_DNA"/>
</dbReference>
<accession>X1AVH8</accession>